<organism evidence="1 2">
    <name type="scientific">Roseibium alexandrii</name>
    <dbReference type="NCBI Taxonomy" id="388408"/>
    <lineage>
        <taxon>Bacteria</taxon>
        <taxon>Pseudomonadati</taxon>
        <taxon>Pseudomonadota</taxon>
        <taxon>Alphaproteobacteria</taxon>
        <taxon>Hyphomicrobiales</taxon>
        <taxon>Stappiaceae</taxon>
        <taxon>Roseibium</taxon>
    </lineage>
</organism>
<dbReference type="RefSeq" id="WP_055674036.1">
    <property type="nucleotide sequence ID" value="NZ_CXWD01000034.1"/>
</dbReference>
<sequence length="179" mass="20794">MKAHTMNITFADDICKFHLDQMANLEMTKLPQSKVHFERTRDYFASKHYHELNEDEALWVSSSALLNPRYAASLINSNIGPASNIWPTMNEITQEMYEELFELIRQARRDSFNKVISDTVFKRSLSTWKAATIEAFIESRGAYRIRSKAQADAYMSSRNTCHQLKAFNYDIKHARFLAA</sequence>
<proteinExistence type="predicted"/>
<evidence type="ECO:0000313" key="2">
    <source>
        <dbReference type="Proteomes" id="UP000053235"/>
    </source>
</evidence>
<reference evidence="2" key="1">
    <citation type="submission" date="2015-07" db="EMBL/GenBank/DDBJ databases">
        <authorList>
            <person name="Rodrigo-Torres Lidia"/>
            <person name="Arahal R.David."/>
        </authorList>
    </citation>
    <scope>NUCLEOTIDE SEQUENCE [LARGE SCALE GENOMIC DNA]</scope>
    <source>
        <strain evidence="2">CECT 5112</strain>
    </source>
</reference>
<accession>A0A0M7ARV5</accession>
<dbReference type="Proteomes" id="UP000053235">
    <property type="component" value="Unassembled WGS sequence"/>
</dbReference>
<gene>
    <name evidence="1" type="ORF">LAX5112_04892</name>
</gene>
<dbReference type="STRING" id="388408.LAX5112_04892"/>
<keyword evidence="2" id="KW-1185">Reference proteome</keyword>
<dbReference type="EMBL" id="CXWD01000034">
    <property type="protein sequence ID" value="CTQ77387.1"/>
    <property type="molecule type" value="Genomic_DNA"/>
</dbReference>
<name>A0A0M7ARV5_9HYPH</name>
<dbReference type="AlphaFoldDB" id="A0A0M7ARV5"/>
<evidence type="ECO:0000313" key="1">
    <source>
        <dbReference type="EMBL" id="CTQ77387.1"/>
    </source>
</evidence>
<protein>
    <submittedName>
        <fullName evidence="1">Uncharacterized protein</fullName>
    </submittedName>
</protein>